<feature type="compositionally biased region" description="Basic and acidic residues" evidence="1">
    <location>
        <begin position="229"/>
        <end position="238"/>
    </location>
</feature>
<organism evidence="2 3">
    <name type="scientific">Wickerhamomyces pijperi</name>
    <name type="common">Yeast</name>
    <name type="synonym">Pichia pijperi</name>
    <dbReference type="NCBI Taxonomy" id="599730"/>
    <lineage>
        <taxon>Eukaryota</taxon>
        <taxon>Fungi</taxon>
        <taxon>Dikarya</taxon>
        <taxon>Ascomycota</taxon>
        <taxon>Saccharomycotina</taxon>
        <taxon>Saccharomycetes</taxon>
        <taxon>Phaffomycetales</taxon>
        <taxon>Wickerhamomycetaceae</taxon>
        <taxon>Wickerhamomyces</taxon>
    </lineage>
</organism>
<reference evidence="2" key="2">
    <citation type="submission" date="2021-01" db="EMBL/GenBank/DDBJ databases">
        <authorList>
            <person name="Schikora-Tamarit M.A."/>
        </authorList>
    </citation>
    <scope>NUCLEOTIDE SEQUENCE</scope>
    <source>
        <strain evidence="2">CBS2887</strain>
    </source>
</reference>
<accession>A0A9P8Q7T7</accession>
<gene>
    <name evidence="2" type="ORF">WICPIJ_004508</name>
</gene>
<protein>
    <submittedName>
        <fullName evidence="2">Uncharacterized protein</fullName>
    </submittedName>
</protein>
<evidence type="ECO:0000256" key="1">
    <source>
        <dbReference type="SAM" id="MobiDB-lite"/>
    </source>
</evidence>
<feature type="region of interest" description="Disordered" evidence="1">
    <location>
        <begin position="143"/>
        <end position="238"/>
    </location>
</feature>
<keyword evidence="3" id="KW-1185">Reference proteome</keyword>
<evidence type="ECO:0000313" key="2">
    <source>
        <dbReference type="EMBL" id="KAH3684520.1"/>
    </source>
</evidence>
<proteinExistence type="predicted"/>
<dbReference type="AlphaFoldDB" id="A0A9P8Q7T7"/>
<evidence type="ECO:0000313" key="3">
    <source>
        <dbReference type="Proteomes" id="UP000774326"/>
    </source>
</evidence>
<sequence length="345" mass="39927">MANLQSKFNEISLKSAELPNLNINSASSSIKNGKNRYSFGLSNNDLGFRKFWYDETDKSPFQMTNPVTRSTSQSQNLTEDVAEAEGKTWSTDKLELCLKSIEETRMHNREVDLQISETISCFNDKSQEMDRLFEKFEKQISSEQQRVQQQAQEEIERGGESEKTKAQFTLPTPRDETDTAMNQEYSVYEADGEGQDNSFTKNNNNTTTLQLSPESISYKEQEPSPFQDTQRDEELEANKSTRYVDTQEHDLTEEVGFESSFEMNPPAPTFQDQIQSKLRKLPQTNKEERIITGELMQATVDMFDTMKQEEVIQDQDSEEEEMFEEIIQDIQEKFTDFVESLQEPI</sequence>
<feature type="compositionally biased region" description="Basic and acidic residues" evidence="1">
    <location>
        <begin position="154"/>
        <end position="165"/>
    </location>
</feature>
<reference evidence="2" key="1">
    <citation type="journal article" date="2021" name="Open Biol.">
        <title>Shared evolutionary footprints suggest mitochondrial oxidative damage underlies multiple complex I losses in fungi.</title>
        <authorList>
            <person name="Schikora-Tamarit M.A."/>
            <person name="Marcet-Houben M."/>
            <person name="Nosek J."/>
            <person name="Gabaldon T."/>
        </authorList>
    </citation>
    <scope>NUCLEOTIDE SEQUENCE</scope>
    <source>
        <strain evidence="2">CBS2887</strain>
    </source>
</reference>
<name>A0A9P8Q7T7_WICPI</name>
<dbReference type="EMBL" id="JAEUBG010002427">
    <property type="protein sequence ID" value="KAH3684520.1"/>
    <property type="molecule type" value="Genomic_DNA"/>
</dbReference>
<feature type="compositionally biased region" description="Low complexity" evidence="1">
    <location>
        <begin position="143"/>
        <end position="152"/>
    </location>
</feature>
<dbReference type="Proteomes" id="UP000774326">
    <property type="component" value="Unassembled WGS sequence"/>
</dbReference>
<comment type="caution">
    <text evidence="2">The sequence shown here is derived from an EMBL/GenBank/DDBJ whole genome shotgun (WGS) entry which is preliminary data.</text>
</comment>